<comment type="caution">
    <text evidence="2">The sequence shown here is derived from an EMBL/GenBank/DDBJ whole genome shotgun (WGS) entry which is preliminary data.</text>
</comment>
<accession>A0ABN2DB91</accession>
<evidence type="ECO:0000313" key="3">
    <source>
        <dbReference type="Proteomes" id="UP001500393"/>
    </source>
</evidence>
<feature type="compositionally biased region" description="Low complexity" evidence="1">
    <location>
        <begin position="205"/>
        <end position="216"/>
    </location>
</feature>
<dbReference type="RefSeq" id="WP_344213823.1">
    <property type="nucleotide sequence ID" value="NZ_BAAAOS010000018.1"/>
</dbReference>
<keyword evidence="3" id="KW-1185">Reference proteome</keyword>
<evidence type="ECO:0000256" key="1">
    <source>
        <dbReference type="SAM" id="MobiDB-lite"/>
    </source>
</evidence>
<organism evidence="2 3">
    <name type="scientific">Kribbella sancticallisti</name>
    <dbReference type="NCBI Taxonomy" id="460087"/>
    <lineage>
        <taxon>Bacteria</taxon>
        <taxon>Bacillati</taxon>
        <taxon>Actinomycetota</taxon>
        <taxon>Actinomycetes</taxon>
        <taxon>Propionibacteriales</taxon>
        <taxon>Kribbellaceae</taxon>
        <taxon>Kribbella</taxon>
    </lineage>
</organism>
<reference evidence="2 3" key="1">
    <citation type="journal article" date="2019" name="Int. J. Syst. Evol. Microbiol.">
        <title>The Global Catalogue of Microorganisms (GCM) 10K type strain sequencing project: providing services to taxonomists for standard genome sequencing and annotation.</title>
        <authorList>
            <consortium name="The Broad Institute Genomics Platform"/>
            <consortium name="The Broad Institute Genome Sequencing Center for Infectious Disease"/>
            <person name="Wu L."/>
            <person name="Ma J."/>
        </authorList>
    </citation>
    <scope>NUCLEOTIDE SEQUENCE [LARGE SCALE GENOMIC DNA]</scope>
    <source>
        <strain evidence="2 3">JCM 14969</strain>
    </source>
</reference>
<feature type="region of interest" description="Disordered" evidence="1">
    <location>
        <begin position="193"/>
        <end position="216"/>
    </location>
</feature>
<name>A0ABN2DB91_9ACTN</name>
<dbReference type="EMBL" id="BAAAOS010000018">
    <property type="protein sequence ID" value="GAA1573502.1"/>
    <property type="molecule type" value="Genomic_DNA"/>
</dbReference>
<dbReference type="InterPro" id="IPR021295">
    <property type="entry name" value="DUF2867"/>
</dbReference>
<gene>
    <name evidence="2" type="ORF">GCM10009789_28750</name>
</gene>
<dbReference type="Pfam" id="PF11066">
    <property type="entry name" value="DUF2867"/>
    <property type="match status" value="1"/>
</dbReference>
<evidence type="ECO:0000313" key="2">
    <source>
        <dbReference type="EMBL" id="GAA1573502.1"/>
    </source>
</evidence>
<sequence>MRIPNSAHTDQPWRIHEIAADFHIEDVWALPTPGGPDDFERFVRMDERLARDDHNPTDGWAWPARALWDLRWQLGRLLGWDKAEQGLGIRAPSLRDRLPADLRDGPIPPVPQGTPFRPVYLTHNEMCWELSNKTVHCLSHYGWVSDGSGGYRAQMTALVKPNGLFGRVYMAGIKPLRYVIVYPQLMKQIARRWQDTPTASPPSDPTGTTSASTDTP</sequence>
<proteinExistence type="predicted"/>
<dbReference type="Proteomes" id="UP001500393">
    <property type="component" value="Unassembled WGS sequence"/>
</dbReference>
<protein>
    <recommendedName>
        <fullName evidence="4">DUF2867 domain-containing protein</fullName>
    </recommendedName>
</protein>
<evidence type="ECO:0008006" key="4">
    <source>
        <dbReference type="Google" id="ProtNLM"/>
    </source>
</evidence>